<dbReference type="RefSeq" id="WP_185075521.1">
    <property type="nucleotide sequence ID" value="NZ_JACHMB010000001.1"/>
</dbReference>
<evidence type="ECO:0000313" key="1">
    <source>
        <dbReference type="EMBL" id="MBB5782431.1"/>
    </source>
</evidence>
<dbReference type="InterPro" id="IPR036188">
    <property type="entry name" value="FAD/NAD-bd_sf"/>
</dbReference>
<reference evidence="1 2" key="1">
    <citation type="submission" date="2020-08" db="EMBL/GenBank/DDBJ databases">
        <title>Sequencing the genomes of 1000 actinobacteria strains.</title>
        <authorList>
            <person name="Klenk H.-P."/>
        </authorList>
    </citation>
    <scope>NUCLEOTIDE SEQUENCE [LARGE SCALE GENOMIC DNA]</scope>
    <source>
        <strain evidence="1 2">DSM 45507</strain>
    </source>
</reference>
<sequence length="63" mass="6829">MDRRIVPADGLPVIGRSPVYSNVRSVTTNAGITLGPVLAQLMATEVLDGARMDVLDPYRADRF</sequence>
<gene>
    <name evidence="1" type="ORF">HD596_009187</name>
</gene>
<comment type="caution">
    <text evidence="1">The sequence shown here is derived from an EMBL/GenBank/DDBJ whole genome shotgun (WGS) entry which is preliminary data.</text>
</comment>
<dbReference type="Proteomes" id="UP000579153">
    <property type="component" value="Unassembled WGS sequence"/>
</dbReference>
<dbReference type="AlphaFoldDB" id="A0A7W9GEV9"/>
<accession>A0A7W9GEV9</accession>
<organism evidence="1 2">
    <name type="scientific">Nonomuraea jabiensis</name>
    <dbReference type="NCBI Taxonomy" id="882448"/>
    <lineage>
        <taxon>Bacteria</taxon>
        <taxon>Bacillati</taxon>
        <taxon>Actinomycetota</taxon>
        <taxon>Actinomycetes</taxon>
        <taxon>Streptosporangiales</taxon>
        <taxon>Streptosporangiaceae</taxon>
        <taxon>Nonomuraea</taxon>
    </lineage>
</organism>
<protein>
    <submittedName>
        <fullName evidence="1">Glycine/D-amino acid oxidase-like deaminating enzyme</fullName>
    </submittedName>
</protein>
<dbReference type="EMBL" id="JACHMB010000001">
    <property type="protein sequence ID" value="MBB5782431.1"/>
    <property type="molecule type" value="Genomic_DNA"/>
</dbReference>
<name>A0A7W9GEV9_9ACTN</name>
<evidence type="ECO:0000313" key="2">
    <source>
        <dbReference type="Proteomes" id="UP000579153"/>
    </source>
</evidence>
<keyword evidence="2" id="KW-1185">Reference proteome</keyword>
<dbReference type="Gene3D" id="3.50.50.60">
    <property type="entry name" value="FAD/NAD(P)-binding domain"/>
    <property type="match status" value="1"/>
</dbReference>
<proteinExistence type="predicted"/>